<dbReference type="EMBL" id="SJPN01000003">
    <property type="protein sequence ID" value="TWU04951.1"/>
    <property type="molecule type" value="Genomic_DNA"/>
</dbReference>
<comment type="caution">
    <text evidence="2">The sequence shown here is derived from an EMBL/GenBank/DDBJ whole genome shotgun (WGS) entry which is preliminary data.</text>
</comment>
<dbReference type="InterPro" id="IPR016181">
    <property type="entry name" value="Acyl_CoA_acyltransferase"/>
</dbReference>
<evidence type="ECO:0000313" key="2">
    <source>
        <dbReference type="EMBL" id="TWU04951.1"/>
    </source>
</evidence>
<dbReference type="Proteomes" id="UP000320176">
    <property type="component" value="Unassembled WGS sequence"/>
</dbReference>
<dbReference type="AlphaFoldDB" id="A0A5C6B052"/>
<reference evidence="2 3" key="1">
    <citation type="submission" date="2019-02" db="EMBL/GenBank/DDBJ databases">
        <title>Deep-cultivation of Planctomycetes and their phenomic and genomic characterization uncovers novel biology.</title>
        <authorList>
            <person name="Wiegand S."/>
            <person name="Jogler M."/>
            <person name="Boedeker C."/>
            <person name="Pinto D."/>
            <person name="Vollmers J."/>
            <person name="Rivas-Marin E."/>
            <person name="Kohn T."/>
            <person name="Peeters S.H."/>
            <person name="Heuer A."/>
            <person name="Rast P."/>
            <person name="Oberbeckmann S."/>
            <person name="Bunk B."/>
            <person name="Jeske O."/>
            <person name="Meyerdierks A."/>
            <person name="Storesund J.E."/>
            <person name="Kallscheuer N."/>
            <person name="Luecker S."/>
            <person name="Lage O.M."/>
            <person name="Pohl T."/>
            <person name="Merkel B.J."/>
            <person name="Hornburger P."/>
            <person name="Mueller R.-W."/>
            <person name="Bruemmer F."/>
            <person name="Labrenz M."/>
            <person name="Spormann A.M."/>
            <person name="Op Den Camp H."/>
            <person name="Overmann J."/>
            <person name="Amann R."/>
            <person name="Jetten M.S.M."/>
            <person name="Mascher T."/>
            <person name="Medema M.H."/>
            <person name="Devos D.P."/>
            <person name="Kaster A.-K."/>
            <person name="Ovreas L."/>
            <person name="Rohde M."/>
            <person name="Galperin M.Y."/>
            <person name="Jogler C."/>
        </authorList>
    </citation>
    <scope>NUCLEOTIDE SEQUENCE [LARGE SCALE GENOMIC DNA]</scope>
    <source>
        <strain evidence="2 3">Pla52n</strain>
    </source>
</reference>
<feature type="domain" description="N-acetyltransferase" evidence="1">
    <location>
        <begin position="57"/>
        <end position="114"/>
    </location>
</feature>
<sequence>MNEKQRIRIREATAKDISFLAASICRLQAAHVEAYPHIYRPIIVEEAVDHVSDLLNTTDYFLRIAETSQMLVGSVICEIRELPQSFFTLSHRLLHLMQIEVHPDCRNMGVGSALSQLRTGVVSISRNAIASGFPDGTVS</sequence>
<evidence type="ECO:0000313" key="3">
    <source>
        <dbReference type="Proteomes" id="UP000320176"/>
    </source>
</evidence>
<dbReference type="GO" id="GO:0016747">
    <property type="term" value="F:acyltransferase activity, transferring groups other than amino-acyl groups"/>
    <property type="evidence" value="ECO:0007669"/>
    <property type="project" value="InterPro"/>
</dbReference>
<name>A0A5C6B052_9BACT</name>
<dbReference type="CDD" id="cd04301">
    <property type="entry name" value="NAT_SF"/>
    <property type="match status" value="1"/>
</dbReference>
<keyword evidence="3" id="KW-1185">Reference proteome</keyword>
<dbReference type="OrthoDB" id="9805924at2"/>
<dbReference type="SUPFAM" id="SSF55729">
    <property type="entry name" value="Acyl-CoA N-acyltransferases (Nat)"/>
    <property type="match status" value="1"/>
</dbReference>
<dbReference type="Gene3D" id="3.40.630.30">
    <property type="match status" value="1"/>
</dbReference>
<dbReference type="InterPro" id="IPR000182">
    <property type="entry name" value="GNAT_dom"/>
</dbReference>
<gene>
    <name evidence="2" type="ORF">Pla52n_29960</name>
</gene>
<dbReference type="Pfam" id="PF00583">
    <property type="entry name" value="Acetyltransf_1"/>
    <property type="match status" value="1"/>
</dbReference>
<proteinExistence type="predicted"/>
<evidence type="ECO:0000259" key="1">
    <source>
        <dbReference type="Pfam" id="PF00583"/>
    </source>
</evidence>
<accession>A0A5C6B052</accession>
<dbReference type="RefSeq" id="WP_146520279.1">
    <property type="nucleotide sequence ID" value="NZ_CP151726.1"/>
</dbReference>
<protein>
    <recommendedName>
        <fullName evidence="1">N-acetyltransferase domain-containing protein</fullName>
    </recommendedName>
</protein>
<organism evidence="2 3">
    <name type="scientific">Stieleria varia</name>
    <dbReference type="NCBI Taxonomy" id="2528005"/>
    <lineage>
        <taxon>Bacteria</taxon>
        <taxon>Pseudomonadati</taxon>
        <taxon>Planctomycetota</taxon>
        <taxon>Planctomycetia</taxon>
        <taxon>Pirellulales</taxon>
        <taxon>Pirellulaceae</taxon>
        <taxon>Stieleria</taxon>
    </lineage>
</organism>